<keyword evidence="3 6" id="KW-0812">Transmembrane</keyword>
<feature type="transmembrane region" description="Helical" evidence="6">
    <location>
        <begin position="243"/>
        <end position="261"/>
    </location>
</feature>
<comment type="subcellular location">
    <subcellularLocation>
        <location evidence="1">Cell membrane</location>
        <topology evidence="1">Multi-pass membrane protein</topology>
    </subcellularLocation>
</comment>
<feature type="transmembrane region" description="Helical" evidence="6">
    <location>
        <begin position="181"/>
        <end position="200"/>
    </location>
</feature>
<evidence type="ECO:0000256" key="6">
    <source>
        <dbReference type="SAM" id="Phobius"/>
    </source>
</evidence>
<evidence type="ECO:0000256" key="2">
    <source>
        <dbReference type="ARBA" id="ARBA00022475"/>
    </source>
</evidence>
<evidence type="ECO:0000256" key="1">
    <source>
        <dbReference type="ARBA" id="ARBA00004651"/>
    </source>
</evidence>
<keyword evidence="5 6" id="KW-0472">Membrane</keyword>
<evidence type="ECO:0000256" key="4">
    <source>
        <dbReference type="ARBA" id="ARBA00022989"/>
    </source>
</evidence>
<gene>
    <name evidence="8" type="ORF">QQ020_18200</name>
</gene>
<dbReference type="InterPro" id="IPR050638">
    <property type="entry name" value="AA-Vitamin_Transporters"/>
</dbReference>
<proteinExistence type="predicted"/>
<protein>
    <submittedName>
        <fullName evidence="8">DMT family transporter</fullName>
    </submittedName>
</protein>
<dbReference type="InterPro" id="IPR037185">
    <property type="entry name" value="EmrE-like"/>
</dbReference>
<evidence type="ECO:0000256" key="3">
    <source>
        <dbReference type="ARBA" id="ARBA00022692"/>
    </source>
</evidence>
<dbReference type="SUPFAM" id="SSF103481">
    <property type="entry name" value="Multidrug resistance efflux transporter EmrE"/>
    <property type="match status" value="2"/>
</dbReference>
<dbReference type="Pfam" id="PF00892">
    <property type="entry name" value="EamA"/>
    <property type="match status" value="2"/>
</dbReference>
<dbReference type="PANTHER" id="PTHR32322">
    <property type="entry name" value="INNER MEMBRANE TRANSPORTER"/>
    <property type="match status" value="1"/>
</dbReference>
<keyword evidence="4 6" id="KW-1133">Transmembrane helix</keyword>
<sequence>MRPLIFLGLAAVLWGVNFHLAKVMVQSSSAIEAGFWRYLFGVSTLSLFTLGDFPRWTIIKENIKPLILIGIIGLFAFNYFFFLGLSSTTAVNAALIISLNPALTLILSHFILKSAIALNHLIGISLAFFGVLYLIFNGNFLSIKNITISKGDGWIFMANIVFALHHVWVKKYAGRLTSRHLTFSTNFICLMPFVVVLPIYNTGNFTLYPREFWFASIGIGVFGTALSYCLWNIGVAKKGSSQAGIFMNLVPLSTGVSAFVFGEKVSFIHLISGILIISGILFMQKNNRWQF</sequence>
<dbReference type="RefSeq" id="WP_346759351.1">
    <property type="nucleotide sequence ID" value="NZ_JAUJEB010000004.1"/>
</dbReference>
<feature type="domain" description="EamA" evidence="7">
    <location>
        <begin position="150"/>
        <end position="283"/>
    </location>
</feature>
<feature type="transmembrane region" description="Helical" evidence="6">
    <location>
        <begin position="121"/>
        <end position="141"/>
    </location>
</feature>
<evidence type="ECO:0000256" key="5">
    <source>
        <dbReference type="ARBA" id="ARBA00023136"/>
    </source>
</evidence>
<dbReference type="EMBL" id="JAUJEB010000004">
    <property type="protein sequence ID" value="MDN5214014.1"/>
    <property type="molecule type" value="Genomic_DNA"/>
</dbReference>
<evidence type="ECO:0000313" key="8">
    <source>
        <dbReference type="EMBL" id="MDN5214014.1"/>
    </source>
</evidence>
<comment type="caution">
    <text evidence="8">The sequence shown here is derived from an EMBL/GenBank/DDBJ whole genome shotgun (WGS) entry which is preliminary data.</text>
</comment>
<keyword evidence="9" id="KW-1185">Reference proteome</keyword>
<name>A0ABT8L8C3_9BACT</name>
<feature type="transmembrane region" description="Helical" evidence="6">
    <location>
        <begin position="267"/>
        <end position="283"/>
    </location>
</feature>
<feature type="transmembrane region" description="Helical" evidence="6">
    <location>
        <begin position="34"/>
        <end position="53"/>
    </location>
</feature>
<feature type="domain" description="EamA" evidence="7">
    <location>
        <begin position="4"/>
        <end position="135"/>
    </location>
</feature>
<reference evidence="8" key="1">
    <citation type="submission" date="2023-06" db="EMBL/GenBank/DDBJ databases">
        <title>Genomic of Agaribacillus aureum.</title>
        <authorList>
            <person name="Wang G."/>
        </authorList>
    </citation>
    <scope>NUCLEOTIDE SEQUENCE</scope>
    <source>
        <strain evidence="8">BMA12</strain>
    </source>
</reference>
<feature type="transmembrane region" description="Helical" evidence="6">
    <location>
        <begin position="65"/>
        <end position="85"/>
    </location>
</feature>
<dbReference type="InterPro" id="IPR000620">
    <property type="entry name" value="EamA_dom"/>
</dbReference>
<evidence type="ECO:0000259" key="7">
    <source>
        <dbReference type="Pfam" id="PF00892"/>
    </source>
</evidence>
<organism evidence="8 9">
    <name type="scientific">Agaribacillus aureus</name>
    <dbReference type="NCBI Taxonomy" id="3051825"/>
    <lineage>
        <taxon>Bacteria</taxon>
        <taxon>Pseudomonadati</taxon>
        <taxon>Bacteroidota</taxon>
        <taxon>Cytophagia</taxon>
        <taxon>Cytophagales</taxon>
        <taxon>Splendidivirgaceae</taxon>
        <taxon>Agaribacillus</taxon>
    </lineage>
</organism>
<accession>A0ABT8L8C3</accession>
<keyword evidence="2" id="KW-1003">Cell membrane</keyword>
<feature type="transmembrane region" description="Helical" evidence="6">
    <location>
        <begin position="91"/>
        <end position="112"/>
    </location>
</feature>
<feature type="transmembrane region" description="Helical" evidence="6">
    <location>
        <begin position="212"/>
        <end position="231"/>
    </location>
</feature>
<evidence type="ECO:0000313" key="9">
    <source>
        <dbReference type="Proteomes" id="UP001172083"/>
    </source>
</evidence>
<dbReference type="PANTHER" id="PTHR32322:SF18">
    <property type="entry name" value="S-ADENOSYLMETHIONINE_S-ADENOSYLHOMOCYSTEINE TRANSPORTER"/>
    <property type="match status" value="1"/>
</dbReference>
<dbReference type="Proteomes" id="UP001172083">
    <property type="component" value="Unassembled WGS sequence"/>
</dbReference>